<feature type="compositionally biased region" description="Basic and acidic residues" evidence="1">
    <location>
        <begin position="663"/>
        <end position="672"/>
    </location>
</feature>
<evidence type="ECO:0000256" key="3">
    <source>
        <dbReference type="SAM" id="SignalP"/>
    </source>
</evidence>
<proteinExistence type="predicted"/>
<evidence type="ECO:0000313" key="5">
    <source>
        <dbReference type="Proteomes" id="UP000244811"/>
    </source>
</evidence>
<dbReference type="PANTHER" id="PTHR48209:SF2">
    <property type="entry name" value="FI24008P1"/>
    <property type="match status" value="1"/>
</dbReference>
<keyword evidence="2" id="KW-0472">Membrane</keyword>
<dbReference type="InterPro" id="IPR007480">
    <property type="entry name" value="DUF529"/>
</dbReference>
<keyword evidence="3" id="KW-0732">Signal</keyword>
<feature type="compositionally biased region" description="Acidic residues" evidence="1">
    <location>
        <begin position="646"/>
        <end position="662"/>
    </location>
</feature>
<feature type="compositionally biased region" description="Basic and acidic residues" evidence="1">
    <location>
        <begin position="971"/>
        <end position="986"/>
    </location>
</feature>
<dbReference type="PANTHER" id="PTHR48209">
    <property type="entry name" value="AGL056WP"/>
    <property type="match status" value="1"/>
</dbReference>
<reference evidence="4" key="1">
    <citation type="submission" date="2022-07" db="EMBL/GenBank/DDBJ databases">
        <title>Evaluation of T. orientalis genome assembly methods using nanopore sequencing and analysis of variation between genomes.</title>
        <authorList>
            <person name="Yam J."/>
            <person name="Micallef M.L."/>
            <person name="Liu M."/>
            <person name="Djordjevic S.P."/>
            <person name="Bogema D.R."/>
            <person name="Jenkins C."/>
        </authorList>
    </citation>
    <scope>NUCLEOTIDE SEQUENCE</scope>
    <source>
        <strain evidence="4">Goon Nure</strain>
    </source>
</reference>
<keyword evidence="2" id="KW-0812">Transmembrane</keyword>
<feature type="transmembrane region" description="Helical" evidence="2">
    <location>
        <begin position="683"/>
        <end position="707"/>
    </location>
</feature>
<feature type="compositionally biased region" description="Basic and acidic residues" evidence="1">
    <location>
        <begin position="634"/>
        <end position="645"/>
    </location>
</feature>
<dbReference type="AlphaFoldDB" id="A0A976QTP5"/>
<evidence type="ECO:0000313" key="4">
    <source>
        <dbReference type="EMBL" id="UKJ99988.2"/>
    </source>
</evidence>
<feature type="signal peptide" evidence="3">
    <location>
        <begin position="1"/>
        <end position="24"/>
    </location>
</feature>
<protein>
    <submittedName>
        <fullName evidence="4">Uncharacterized protein</fullName>
    </submittedName>
</protein>
<name>A0A976QTP5_THEOR</name>
<organism evidence="4 5">
    <name type="scientific">Theileria orientalis</name>
    <dbReference type="NCBI Taxonomy" id="68886"/>
    <lineage>
        <taxon>Eukaryota</taxon>
        <taxon>Sar</taxon>
        <taxon>Alveolata</taxon>
        <taxon>Apicomplexa</taxon>
        <taxon>Aconoidasida</taxon>
        <taxon>Piroplasmida</taxon>
        <taxon>Theileriidae</taxon>
        <taxon>Theileria</taxon>
    </lineage>
</organism>
<keyword evidence="2" id="KW-1133">Transmembrane helix</keyword>
<evidence type="ECO:0000256" key="1">
    <source>
        <dbReference type="SAM" id="MobiDB-lite"/>
    </source>
</evidence>
<feature type="compositionally biased region" description="Acidic residues" evidence="1">
    <location>
        <begin position="549"/>
        <end position="593"/>
    </location>
</feature>
<feature type="compositionally biased region" description="Polar residues" evidence="1">
    <location>
        <begin position="536"/>
        <end position="547"/>
    </location>
</feature>
<accession>A0A976QTP5</accession>
<evidence type="ECO:0000256" key="2">
    <source>
        <dbReference type="SAM" id="Phobius"/>
    </source>
</evidence>
<dbReference type="EMBL" id="CP056069">
    <property type="protein sequence ID" value="UKJ99988.2"/>
    <property type="molecule type" value="Genomic_DNA"/>
</dbReference>
<feature type="transmembrane region" description="Helical" evidence="2">
    <location>
        <begin position="992"/>
        <end position="1025"/>
    </location>
</feature>
<feature type="region of interest" description="Disordered" evidence="1">
    <location>
        <begin position="523"/>
        <end position="679"/>
    </location>
</feature>
<gene>
    <name evidence="4" type="ORF">MACK_000054</name>
</gene>
<feature type="region of interest" description="Disordered" evidence="1">
    <location>
        <begin position="937"/>
        <end position="986"/>
    </location>
</feature>
<dbReference type="Proteomes" id="UP000244811">
    <property type="component" value="Chromosome 1"/>
</dbReference>
<sequence>MRFIDMYKLLLACVFVYYTQKVTGSNVNFDAQNLKLLTSEDGTLTNSNIKGSQRQLSRRYSNSFNHQIQPEDYLDVSYVTVITGSNNNNSNNRTNDTAQYTIEEHPLSFYIIFNPGVKCLEVSYANNQVWTYYDDQETRLFPTELFFQRYEKRITVNFRTMYTEYEYYNGEWNVQSQVVMDHVVRTGLTIVTADDVHGTNPKTNDTTKYKVSTHDYVVQYVFNQGTYCTEVRLGNQKVWKYKQSEAQKGFPKALYFHSDLGLVFADFQDLSSLFKCGQQGCKCISNHKTDGISVSNLKIVTQDPNDDNNQSENDTTQYVRKDEGYGYVFQMNKSARCTEVKYKNKLLWNYGYKSGDEYPEALFFNSYFRMIVLKFSSFQLIFMGLDKWRYITKPDLDPLSESDITLYTRDENSYVTENDRTQYELVKYPYNMALLYNLNPGSRCEQLKFKGRTVWKHNPARLGDNYPTTIYVNRNMQLIMISGETFFYVYGNLDKWREVFRTIDKGAQRGGFDKAGSGNGLSLHNEYNGELDNKSDTLSVTSENSVPYSEDDDDDLSEADSDSDSDDDDDDDDDSDDDDEDDDARSDISEEESVFSSRGTKPARRGHTHYEQLSGSYMEKHPTRPSRQSPRRAPPSDKELYRLPNEEDDDEDDDDDDDDDDEDKPRKPKTPEPSKTTSGKRTALMVSIMLLLLAAVVGGIVTTFIMVKKRRSRMLLENQKVTGSNVNFDAQNLKLLTSEDGTLTNSSENDQTKYTETSHSAGTQFTFNTDVKCLGVKYNGHIFWVHRTPEHGNDYPTSVFLDNQDHDVTVFFGNLWYYTYKLQSDKYSLESSKKPLAEEERPQEVQLFDANGDNGQPQNQLPGNKYHVISYYKAGEPKQVYYYFEENCGMVQCKGAPVWKHTSQSGYPISMSYLNDEMIFEFDNGFEVYKRSNDAWELSRSSRPSQQDDQQDQDGQQQGESDASLRGTSSDGKDNKAKSEKPKRESSKFPDALADALVLVLMLSIIATVMVVLVLLMSVGLTFFINKRAKSQTLMSGRVDYV</sequence>
<feature type="chain" id="PRO_5037171676" evidence="3">
    <location>
        <begin position="25"/>
        <end position="1042"/>
    </location>
</feature>
<dbReference type="Pfam" id="PF04385">
    <property type="entry name" value="FAINT"/>
    <property type="match status" value="4"/>
</dbReference>